<gene>
    <name evidence="1" type="ORF">DespoDRAFT_02855</name>
</gene>
<proteinExistence type="predicted"/>
<sequence>MKKPRAFVKAILSVFILGGLIFPYTAFAGTPETLAVLSFDINADKNKNLDYLKKGISTMLYSRLTSPGKVVVVPPQKMASLEAGLKKLSGSQLVHETARKTDSRYVIHGTITSLAGAFSIDAKVFDTTEKQYMAFFEQSKNSDDLIQKVDRIAAAINHKVFNRTTVTWEQMEQEKQKKLNEFKNQNPENLMQIPTGWQQEEKVGWKVWKYLF</sequence>
<name>I5B5B0_9BACT</name>
<accession>I5B5B0</accession>
<dbReference type="STRING" id="879212.DespoDRAFT_02855"/>
<dbReference type="Gene3D" id="3.40.50.10610">
    <property type="entry name" value="ABC-type transport auxiliary lipoprotein component"/>
    <property type="match status" value="1"/>
</dbReference>
<dbReference type="OrthoDB" id="5422153at2"/>
<dbReference type="AlphaFoldDB" id="I5B5B0"/>
<reference evidence="1 2" key="2">
    <citation type="submission" date="2012-02" db="EMBL/GenBank/DDBJ databases">
        <title>Improved High-Quality Draft sequence of Desulfobacter postgatei 2ac9.</title>
        <authorList>
            <consortium name="US DOE Joint Genome Institute"/>
            <person name="Lucas S."/>
            <person name="Han J."/>
            <person name="Lapidus A."/>
            <person name="Cheng J.-F."/>
            <person name="Goodwin L."/>
            <person name="Pitluck S."/>
            <person name="Peters L."/>
            <person name="Ovchinnikova G."/>
            <person name="Held B."/>
            <person name="Detter J.C."/>
            <person name="Han C."/>
            <person name="Tapia R."/>
            <person name="Land M."/>
            <person name="Hauser L."/>
            <person name="Kyrpides N."/>
            <person name="Ivanova N."/>
            <person name="Pagani I."/>
            <person name="Orellana R."/>
            <person name="Lovley D."/>
            <person name="Woyke T."/>
        </authorList>
    </citation>
    <scope>NUCLEOTIDE SEQUENCE [LARGE SCALE GENOMIC DNA]</scope>
    <source>
        <strain evidence="1 2">2ac9</strain>
    </source>
</reference>
<keyword evidence="2" id="KW-1185">Reference proteome</keyword>
<evidence type="ECO:0000313" key="1">
    <source>
        <dbReference type="EMBL" id="EIM64673.1"/>
    </source>
</evidence>
<dbReference type="EMBL" id="CM001488">
    <property type="protein sequence ID" value="EIM64673.1"/>
    <property type="molecule type" value="Genomic_DNA"/>
</dbReference>
<dbReference type="Proteomes" id="UP000005778">
    <property type="component" value="Chromosome"/>
</dbReference>
<organism evidence="1 2">
    <name type="scientific">Desulfobacter postgatei 2ac9</name>
    <dbReference type="NCBI Taxonomy" id="879212"/>
    <lineage>
        <taxon>Bacteria</taxon>
        <taxon>Pseudomonadati</taxon>
        <taxon>Thermodesulfobacteriota</taxon>
        <taxon>Desulfobacteria</taxon>
        <taxon>Desulfobacterales</taxon>
        <taxon>Desulfobacteraceae</taxon>
        <taxon>Desulfobacter</taxon>
    </lineage>
</organism>
<dbReference type="HOGENOM" id="CLU_1298122_0_0_7"/>
<dbReference type="RefSeq" id="WP_004074272.1">
    <property type="nucleotide sequence ID" value="NZ_CM001488.1"/>
</dbReference>
<dbReference type="eggNOG" id="COG5386">
    <property type="taxonomic scope" value="Bacteria"/>
</dbReference>
<reference evidence="1 2" key="1">
    <citation type="submission" date="2011-09" db="EMBL/GenBank/DDBJ databases">
        <authorList>
            <consortium name="US DOE Joint Genome Institute (JGI-PGF)"/>
            <person name="Lucas S."/>
            <person name="Han J."/>
            <person name="Lapidus A."/>
            <person name="Cheng J.-F."/>
            <person name="Goodwin L."/>
            <person name="Pitluck S."/>
            <person name="Peters L."/>
            <person name="Land M.L."/>
            <person name="Hauser L."/>
            <person name="Orellana R."/>
            <person name="Lovley D."/>
            <person name="Woyke T.J."/>
        </authorList>
    </citation>
    <scope>NUCLEOTIDE SEQUENCE [LARGE SCALE GENOMIC DNA]</scope>
    <source>
        <strain evidence="1 2">2ac9</strain>
    </source>
</reference>
<protein>
    <submittedName>
        <fullName evidence="1">Uncharacterized protein</fullName>
    </submittedName>
</protein>
<evidence type="ECO:0000313" key="2">
    <source>
        <dbReference type="Proteomes" id="UP000005778"/>
    </source>
</evidence>